<dbReference type="GO" id="GO:0005634">
    <property type="term" value="C:nucleus"/>
    <property type="evidence" value="ECO:0007669"/>
    <property type="project" value="UniProtKB-SubCell"/>
</dbReference>
<evidence type="ECO:0000256" key="11">
    <source>
        <dbReference type="SAM" id="MobiDB-lite"/>
    </source>
</evidence>
<reference evidence="13" key="1">
    <citation type="submission" date="2019-08" db="EMBL/GenBank/DDBJ databases">
        <title>Reference gene set and small RNA set construction with multiple tissues from Davidia involucrata Baill.</title>
        <authorList>
            <person name="Yang H."/>
            <person name="Zhou C."/>
            <person name="Li G."/>
            <person name="Wang J."/>
            <person name="Gao P."/>
            <person name="Wang M."/>
            <person name="Wang R."/>
            <person name="Zhao Y."/>
        </authorList>
    </citation>
    <scope>NUCLEOTIDE SEQUENCE</scope>
    <source>
        <tissue evidence="13">Mixed with DoveR01_LX</tissue>
    </source>
</reference>
<gene>
    <name evidence="13" type="ORF">Din_002673</name>
</gene>
<dbReference type="GO" id="GO:0008270">
    <property type="term" value="F:zinc ion binding"/>
    <property type="evidence" value="ECO:0007669"/>
    <property type="project" value="UniProtKB-KW"/>
</dbReference>
<keyword evidence="8" id="KW-0539">Nucleus</keyword>
<dbReference type="InterPro" id="IPR044817">
    <property type="entry name" value="SBP-like"/>
</dbReference>
<evidence type="ECO:0000256" key="5">
    <source>
        <dbReference type="ARBA" id="ARBA00023015"/>
    </source>
</evidence>
<evidence type="ECO:0000256" key="10">
    <source>
        <dbReference type="PROSITE-ProRule" id="PRU00470"/>
    </source>
</evidence>
<dbReference type="PROSITE" id="PS51141">
    <property type="entry name" value="ZF_SBP"/>
    <property type="match status" value="1"/>
</dbReference>
<evidence type="ECO:0000256" key="3">
    <source>
        <dbReference type="ARBA" id="ARBA00022771"/>
    </source>
</evidence>
<comment type="subcellular location">
    <subcellularLocation>
        <location evidence="1">Nucleus</location>
    </subcellularLocation>
</comment>
<keyword evidence="4" id="KW-0862">Zinc</keyword>
<dbReference type="PANTHER" id="PTHR31251">
    <property type="entry name" value="SQUAMOSA PROMOTER-BINDING-LIKE PROTEIN 4"/>
    <property type="match status" value="1"/>
</dbReference>
<dbReference type="GO" id="GO:0003677">
    <property type="term" value="F:DNA binding"/>
    <property type="evidence" value="ECO:0007669"/>
    <property type="project" value="UniProtKB-KW"/>
</dbReference>
<keyword evidence="6" id="KW-0238">DNA-binding</keyword>
<name>A0A5B6YMZ3_DAVIN</name>
<dbReference type="InterPro" id="IPR036893">
    <property type="entry name" value="SBP_sf"/>
</dbReference>
<evidence type="ECO:0000313" key="13">
    <source>
        <dbReference type="EMBL" id="MPA33232.1"/>
    </source>
</evidence>
<dbReference type="Pfam" id="PF03110">
    <property type="entry name" value="SBP"/>
    <property type="match status" value="1"/>
</dbReference>
<dbReference type="Gene3D" id="4.10.1100.10">
    <property type="entry name" value="Transcription factor, SBP-box domain"/>
    <property type="match status" value="1"/>
</dbReference>
<dbReference type="AlphaFoldDB" id="A0A5B6YMZ3"/>
<sequence>MLGRLGELGERSVNRIADPKVFVMESSSSSSGSLKRAKAPGNIAQAVSCLVDGCNSDLSQCKEYHRRHKVCELHSKTPKVTIAGREQRFCQQCSRFHSLGEFDEGKRSCRKRLDGHNRRRRKLQSESVSRNTGRFLSNQQGTPLLSFSSPQIFPSVVVSSSWAGAVKAENVAGSSAHTHGYSGRRSQFQILQGGTNTLLPNSASGNNCISDELNQVVDSDCALSLLSSVPPETREIGLSHMVQPDPTLTPAQPLIHNMQYSSLGQYPCLQGVESANLQCQGLMFQNVPDGSSPTSTESHQQMFSFMWE</sequence>
<dbReference type="InterPro" id="IPR004333">
    <property type="entry name" value="SBP_dom"/>
</dbReference>
<dbReference type="SUPFAM" id="SSF103612">
    <property type="entry name" value="SBT domain"/>
    <property type="match status" value="1"/>
</dbReference>
<evidence type="ECO:0000256" key="6">
    <source>
        <dbReference type="ARBA" id="ARBA00023125"/>
    </source>
</evidence>
<dbReference type="PANTHER" id="PTHR31251:SF207">
    <property type="entry name" value="SQUAMOSA PROMOTER-BINDING-LIKE PROTEIN 13A-RELATED"/>
    <property type="match status" value="1"/>
</dbReference>
<proteinExistence type="predicted"/>
<feature type="domain" description="SBP-type" evidence="12">
    <location>
        <begin position="46"/>
        <end position="123"/>
    </location>
</feature>
<evidence type="ECO:0000256" key="7">
    <source>
        <dbReference type="ARBA" id="ARBA00023163"/>
    </source>
</evidence>
<keyword evidence="7" id="KW-0804">Transcription</keyword>
<feature type="region of interest" description="Disordered" evidence="11">
    <location>
        <begin position="113"/>
        <end position="137"/>
    </location>
</feature>
<evidence type="ECO:0000256" key="2">
    <source>
        <dbReference type="ARBA" id="ARBA00022723"/>
    </source>
</evidence>
<feature type="compositionally biased region" description="Polar residues" evidence="11">
    <location>
        <begin position="125"/>
        <end position="137"/>
    </location>
</feature>
<dbReference type="EMBL" id="GHES01002673">
    <property type="protein sequence ID" value="MPA33232.1"/>
    <property type="molecule type" value="Transcribed_RNA"/>
</dbReference>
<keyword evidence="5" id="KW-0805">Transcription regulation</keyword>
<dbReference type="FunFam" id="4.10.1100.10:FF:000001">
    <property type="entry name" value="Squamosa promoter-binding-like protein 14"/>
    <property type="match status" value="1"/>
</dbReference>
<comment type="function">
    <text evidence="9">Probable transcriptional factor. Binds to the promoter of the SQUAMOSA gene.</text>
</comment>
<keyword evidence="3 10" id="KW-0863">Zinc-finger</keyword>
<evidence type="ECO:0000256" key="9">
    <source>
        <dbReference type="ARBA" id="ARBA00056472"/>
    </source>
</evidence>
<evidence type="ECO:0000259" key="12">
    <source>
        <dbReference type="PROSITE" id="PS51141"/>
    </source>
</evidence>
<protein>
    <recommendedName>
        <fullName evidence="12">SBP-type domain-containing protein</fullName>
    </recommendedName>
</protein>
<keyword evidence="2" id="KW-0479">Metal-binding</keyword>
<evidence type="ECO:0000256" key="8">
    <source>
        <dbReference type="ARBA" id="ARBA00023242"/>
    </source>
</evidence>
<organism evidence="13">
    <name type="scientific">Davidia involucrata</name>
    <name type="common">Dove tree</name>
    <dbReference type="NCBI Taxonomy" id="16924"/>
    <lineage>
        <taxon>Eukaryota</taxon>
        <taxon>Viridiplantae</taxon>
        <taxon>Streptophyta</taxon>
        <taxon>Embryophyta</taxon>
        <taxon>Tracheophyta</taxon>
        <taxon>Spermatophyta</taxon>
        <taxon>Magnoliopsida</taxon>
        <taxon>eudicotyledons</taxon>
        <taxon>Gunneridae</taxon>
        <taxon>Pentapetalae</taxon>
        <taxon>asterids</taxon>
        <taxon>Cornales</taxon>
        <taxon>Nyssaceae</taxon>
        <taxon>Davidia</taxon>
    </lineage>
</organism>
<evidence type="ECO:0000256" key="4">
    <source>
        <dbReference type="ARBA" id="ARBA00022833"/>
    </source>
</evidence>
<evidence type="ECO:0000256" key="1">
    <source>
        <dbReference type="ARBA" id="ARBA00004123"/>
    </source>
</evidence>
<accession>A0A5B6YMZ3</accession>